<dbReference type="EMBL" id="CM001212">
    <property type="protein sequence ID" value="EGP82133.1"/>
    <property type="molecule type" value="Genomic_DNA"/>
</dbReference>
<organism evidence="1 2">
    <name type="scientific">Zymoseptoria tritici (strain CBS 115943 / IPO323)</name>
    <name type="common">Speckled leaf blotch fungus</name>
    <name type="synonym">Septoria tritici</name>
    <dbReference type="NCBI Taxonomy" id="336722"/>
    <lineage>
        <taxon>Eukaryota</taxon>
        <taxon>Fungi</taxon>
        <taxon>Dikarya</taxon>
        <taxon>Ascomycota</taxon>
        <taxon>Pezizomycotina</taxon>
        <taxon>Dothideomycetes</taxon>
        <taxon>Dothideomycetidae</taxon>
        <taxon>Mycosphaerellales</taxon>
        <taxon>Mycosphaerellaceae</taxon>
        <taxon>Zymoseptoria</taxon>
    </lineage>
</organism>
<protein>
    <submittedName>
        <fullName evidence="1">Uncharacterized protein</fullName>
    </submittedName>
</protein>
<dbReference type="GeneID" id="13399697"/>
<evidence type="ECO:0000313" key="2">
    <source>
        <dbReference type="Proteomes" id="UP000008062"/>
    </source>
</evidence>
<reference evidence="1 2" key="1">
    <citation type="journal article" date="2011" name="PLoS Genet.">
        <title>Finished genome of the fungal wheat pathogen Mycosphaerella graminicola reveals dispensome structure, chromosome plasticity, and stealth pathogenesis.</title>
        <authorList>
            <person name="Goodwin S.B."/>
            <person name="Ben M'barek S."/>
            <person name="Dhillon B."/>
            <person name="Wittenberg A.H.J."/>
            <person name="Crane C.F."/>
            <person name="Hane J.K."/>
            <person name="Foster A.J."/>
            <person name="Van der Lee T.A.J."/>
            <person name="Grimwood J."/>
            <person name="Aerts A."/>
            <person name="Antoniw J."/>
            <person name="Bailey A."/>
            <person name="Bluhm B."/>
            <person name="Bowler J."/>
            <person name="Bristow J."/>
            <person name="van der Burgt A."/>
            <person name="Canto-Canche B."/>
            <person name="Churchill A.C.L."/>
            <person name="Conde-Ferraez L."/>
            <person name="Cools H.J."/>
            <person name="Coutinho P.M."/>
            <person name="Csukai M."/>
            <person name="Dehal P."/>
            <person name="De Wit P."/>
            <person name="Donzelli B."/>
            <person name="van de Geest H.C."/>
            <person name="van Ham R.C.H.J."/>
            <person name="Hammond-Kosack K.E."/>
            <person name="Henrissat B."/>
            <person name="Kilian A."/>
            <person name="Kobayashi A.K."/>
            <person name="Koopmann E."/>
            <person name="Kourmpetis Y."/>
            <person name="Kuzniar A."/>
            <person name="Lindquist E."/>
            <person name="Lombard V."/>
            <person name="Maliepaard C."/>
            <person name="Martins N."/>
            <person name="Mehrabi R."/>
            <person name="Nap J.P.H."/>
            <person name="Ponomarenko A."/>
            <person name="Rudd J.J."/>
            <person name="Salamov A."/>
            <person name="Schmutz J."/>
            <person name="Schouten H.J."/>
            <person name="Shapiro H."/>
            <person name="Stergiopoulos I."/>
            <person name="Torriani S.F.F."/>
            <person name="Tu H."/>
            <person name="de Vries R.P."/>
            <person name="Waalwijk C."/>
            <person name="Ware S.B."/>
            <person name="Wiebenga A."/>
            <person name="Zwiers L.-H."/>
            <person name="Oliver R.P."/>
            <person name="Grigoriev I.V."/>
            <person name="Kema G.H.J."/>
        </authorList>
    </citation>
    <scope>NUCLEOTIDE SEQUENCE [LARGE SCALE GENOMIC DNA]</scope>
    <source>
        <strain evidence="2">CBS 115943 / IPO323</strain>
    </source>
</reference>
<name>F9XRG7_ZYMTI</name>
<dbReference type="Proteomes" id="UP000008062">
    <property type="component" value="Chromosome 17"/>
</dbReference>
<gene>
    <name evidence="1" type="ORF">MYCGRDRAFT_106643</name>
</gene>
<dbReference type="AlphaFoldDB" id="F9XRG7"/>
<proteinExistence type="predicted"/>
<dbReference type="RefSeq" id="XP_003847157.1">
    <property type="nucleotide sequence ID" value="XM_003847109.1"/>
</dbReference>
<accession>F9XRG7</accession>
<dbReference type="InParanoid" id="F9XRG7"/>
<keyword evidence="2" id="KW-1185">Reference proteome</keyword>
<evidence type="ECO:0000313" key="1">
    <source>
        <dbReference type="EMBL" id="EGP82133.1"/>
    </source>
</evidence>
<sequence length="89" mass="9835">MLLLLPVRNDGRPSEPFYLAFQTSPVNKSLSLSSHRTSLEPSIFFTQPGRSTLRFALNYGDSTGDPRAVIELRSDVGLVSSGLDEQPWP</sequence>
<dbReference type="KEGG" id="ztr:MYCGRDRAFT_106643"/>
<dbReference type="HOGENOM" id="CLU_2456509_0_0_1"/>